<dbReference type="AlphaFoldDB" id="A0A0G0G108"/>
<gene>
    <name evidence="1" type="ORF">US40_C0013G0015</name>
</gene>
<evidence type="ECO:0000313" key="2">
    <source>
        <dbReference type="Proteomes" id="UP000034917"/>
    </source>
</evidence>
<name>A0A0G0G108_9BACT</name>
<accession>A0A0G0G108</accession>
<organism evidence="1 2">
    <name type="scientific">Candidatus Roizmanbacteria bacterium GW2011_GWC2_37_13</name>
    <dbReference type="NCBI Taxonomy" id="1618486"/>
    <lineage>
        <taxon>Bacteria</taxon>
        <taxon>Candidatus Roizmaniibacteriota</taxon>
    </lineage>
</organism>
<evidence type="ECO:0008006" key="3">
    <source>
        <dbReference type="Google" id="ProtNLM"/>
    </source>
</evidence>
<dbReference type="Proteomes" id="UP000034917">
    <property type="component" value="Unassembled WGS sequence"/>
</dbReference>
<protein>
    <recommendedName>
        <fullName evidence="3">NurA domain-containing protein</fullName>
    </recommendedName>
</protein>
<proteinExistence type="predicted"/>
<comment type="caution">
    <text evidence="1">The sequence shown here is derived from an EMBL/GenBank/DDBJ whole genome shotgun (WGS) entry which is preliminary data.</text>
</comment>
<sequence length="397" mass="44697">MSLLRRIEQGQSTPELRVTCQTLLADNKSPKALNNHREWRKAKESGEGQMTLYIVCSDARIVTAEIFDGLKIVSISSIASSGDLKPFSYLLQHPMVGQIVVVGHFDHEKINETGRMAGCGGVDTSKKLKAGEVKIENHDLDTYIEQRVSPAFFSSVRKIVEEAGFISGKPVLGTLVDHLTYAAFPIMELIGEKLTKYPEGYLLKFQKGQINNLKDFLAIDSGLFPEMKLEDLYLVFQSIIMKNRKKAIKRLEKDPGFIERQRIQNPSTVVISTCPMPLALRYPGTFGKPNKAFVIRQPFVKSEAGEISIEDIDLMSIVGQIYYPLSHSIMNDPKKGFSDTKDLLIETPSFELSAQIANRLLKIQFIQDWISQRGGKIIIDEVREEKTTQIQEFPNTL</sequence>
<evidence type="ECO:0000313" key="1">
    <source>
        <dbReference type="EMBL" id="KKQ24883.1"/>
    </source>
</evidence>
<dbReference type="EMBL" id="LBSV01000013">
    <property type="protein sequence ID" value="KKQ24883.1"/>
    <property type="molecule type" value="Genomic_DNA"/>
</dbReference>
<reference evidence="1 2" key="1">
    <citation type="journal article" date="2015" name="Nature">
        <title>rRNA introns, odd ribosomes, and small enigmatic genomes across a large radiation of phyla.</title>
        <authorList>
            <person name="Brown C.T."/>
            <person name="Hug L.A."/>
            <person name="Thomas B.C."/>
            <person name="Sharon I."/>
            <person name="Castelle C.J."/>
            <person name="Singh A."/>
            <person name="Wilkins M.J."/>
            <person name="Williams K.H."/>
            <person name="Banfield J.F."/>
        </authorList>
    </citation>
    <scope>NUCLEOTIDE SEQUENCE [LARGE SCALE GENOMIC DNA]</scope>
</reference>